<dbReference type="Proteomes" id="UP001207654">
    <property type="component" value="Unassembled WGS sequence"/>
</dbReference>
<dbReference type="RefSeq" id="WP_267538190.1">
    <property type="nucleotide sequence ID" value="NZ_JAPNKA010000001.1"/>
</dbReference>
<dbReference type="InterPro" id="IPR000740">
    <property type="entry name" value="GrpE"/>
</dbReference>
<reference evidence="1 2" key="1">
    <citation type="submission" date="2022-11" db="EMBL/GenBank/DDBJ databases">
        <title>Minimal conservation of predation-associated metabolite biosynthetic gene clusters underscores biosynthetic potential of Myxococcota including descriptions for ten novel species: Archangium lansinium sp. nov., Myxococcus landrumus sp. nov., Nannocystis bai.</title>
        <authorList>
            <person name="Ahearne A."/>
            <person name="Stevens C."/>
            <person name="Phillips K."/>
        </authorList>
    </citation>
    <scope>NUCLEOTIDE SEQUENCE [LARGE SCALE GENOMIC DNA]</scope>
    <source>
        <strain evidence="1 2">MIWBW</strain>
    </source>
</reference>
<evidence type="ECO:0000313" key="1">
    <source>
        <dbReference type="EMBL" id="MCY1079473.1"/>
    </source>
</evidence>
<proteinExistence type="predicted"/>
<sequence length="190" mass="20225">MFTWLRRLFITRSGVPGLPGTTLPAESPPTWGTTLLDAVQKSSRAQARLALHVEDLERKLEGGLAELRGSLSSLRGATSGNSSSGSEPPWDELLDALDLLEEASRVAADEALASGLMGVAARLERFVTASGLTRLASIGHIPDGRLFRIVGTQPHPSFAEGAIARVVRAAALRGERLIREGEAIIVRNTP</sequence>
<keyword evidence="2" id="KW-1185">Reference proteome</keyword>
<dbReference type="Pfam" id="PF01025">
    <property type="entry name" value="GrpE"/>
    <property type="match status" value="1"/>
</dbReference>
<gene>
    <name evidence="1" type="primary">grpE</name>
    <name evidence="1" type="ORF">OV287_33950</name>
</gene>
<accession>A0ABT4ACT1</accession>
<evidence type="ECO:0000313" key="2">
    <source>
        <dbReference type="Proteomes" id="UP001207654"/>
    </source>
</evidence>
<comment type="caution">
    <text evidence="1">The sequence shown here is derived from an EMBL/GenBank/DDBJ whole genome shotgun (WGS) entry which is preliminary data.</text>
</comment>
<name>A0ABT4ACT1_9BACT</name>
<organism evidence="1 2">
    <name type="scientific">Archangium lansingense</name>
    <dbReference type="NCBI Taxonomy" id="2995310"/>
    <lineage>
        <taxon>Bacteria</taxon>
        <taxon>Pseudomonadati</taxon>
        <taxon>Myxococcota</taxon>
        <taxon>Myxococcia</taxon>
        <taxon>Myxococcales</taxon>
        <taxon>Cystobacterineae</taxon>
        <taxon>Archangiaceae</taxon>
        <taxon>Archangium</taxon>
    </lineage>
</organism>
<dbReference type="EMBL" id="JAPNKA010000001">
    <property type="protein sequence ID" value="MCY1079473.1"/>
    <property type="molecule type" value="Genomic_DNA"/>
</dbReference>
<protein>
    <submittedName>
        <fullName evidence="1">Nucleotide exchange factor GrpE</fullName>
    </submittedName>
</protein>